<protein>
    <submittedName>
        <fullName evidence="2">Uncharacterized protein</fullName>
    </submittedName>
</protein>
<keyword evidence="1" id="KW-0472">Membrane</keyword>
<organism evidence="2 3">
    <name type="scientific">Desulfosudis oleivorans (strain DSM 6200 / JCM 39069 / Hxd3)</name>
    <name type="common">Desulfococcus oleovorans</name>
    <dbReference type="NCBI Taxonomy" id="96561"/>
    <lineage>
        <taxon>Bacteria</taxon>
        <taxon>Pseudomonadati</taxon>
        <taxon>Thermodesulfobacteriota</taxon>
        <taxon>Desulfobacteria</taxon>
        <taxon>Desulfobacterales</taxon>
        <taxon>Desulfosudaceae</taxon>
        <taxon>Desulfosudis</taxon>
    </lineage>
</organism>
<dbReference type="HOGENOM" id="CLU_1432443_0_0_7"/>
<dbReference type="RefSeq" id="WP_012174733.1">
    <property type="nucleotide sequence ID" value="NC_009943.1"/>
</dbReference>
<dbReference type="STRING" id="96561.Dole_1310"/>
<dbReference type="Proteomes" id="UP000008561">
    <property type="component" value="Chromosome"/>
</dbReference>
<feature type="transmembrane region" description="Helical" evidence="1">
    <location>
        <begin position="53"/>
        <end position="71"/>
    </location>
</feature>
<evidence type="ECO:0000313" key="3">
    <source>
        <dbReference type="Proteomes" id="UP000008561"/>
    </source>
</evidence>
<feature type="transmembrane region" description="Helical" evidence="1">
    <location>
        <begin position="25"/>
        <end position="46"/>
    </location>
</feature>
<feature type="transmembrane region" description="Helical" evidence="1">
    <location>
        <begin position="102"/>
        <end position="123"/>
    </location>
</feature>
<evidence type="ECO:0000256" key="1">
    <source>
        <dbReference type="SAM" id="Phobius"/>
    </source>
</evidence>
<name>A8ZYA9_DESOH</name>
<dbReference type="EMBL" id="CP000859">
    <property type="protein sequence ID" value="ABW67116.1"/>
    <property type="molecule type" value="Genomic_DNA"/>
</dbReference>
<evidence type="ECO:0000313" key="2">
    <source>
        <dbReference type="EMBL" id="ABW67116.1"/>
    </source>
</evidence>
<proteinExistence type="predicted"/>
<gene>
    <name evidence="2" type="ordered locus">Dole_1310</name>
</gene>
<dbReference type="KEGG" id="dol:Dole_1310"/>
<reference evidence="2 3" key="1">
    <citation type="submission" date="2007-10" db="EMBL/GenBank/DDBJ databases">
        <title>Complete sequence of Desulfococcus oleovorans Hxd3.</title>
        <authorList>
            <consortium name="US DOE Joint Genome Institute"/>
            <person name="Copeland A."/>
            <person name="Lucas S."/>
            <person name="Lapidus A."/>
            <person name="Barry K."/>
            <person name="Glavina del Rio T."/>
            <person name="Dalin E."/>
            <person name="Tice H."/>
            <person name="Pitluck S."/>
            <person name="Kiss H."/>
            <person name="Brettin T."/>
            <person name="Bruce D."/>
            <person name="Detter J.C."/>
            <person name="Han C."/>
            <person name="Schmutz J."/>
            <person name="Larimer F."/>
            <person name="Land M."/>
            <person name="Hauser L."/>
            <person name="Kyrpides N."/>
            <person name="Kim E."/>
            <person name="Wawrik B."/>
            <person name="Richardson P."/>
        </authorList>
    </citation>
    <scope>NUCLEOTIDE SEQUENCE [LARGE SCALE GENOMIC DNA]</scope>
    <source>
        <strain evidence="3">DSM 6200 / JCM 39069 / Hxd3</strain>
    </source>
</reference>
<accession>A8ZYA9</accession>
<keyword evidence="1" id="KW-0812">Transmembrane</keyword>
<keyword evidence="3" id="KW-1185">Reference proteome</keyword>
<dbReference type="AlphaFoldDB" id="A8ZYA9"/>
<keyword evidence="1" id="KW-1133">Transmembrane helix</keyword>
<feature type="transmembrane region" description="Helical" evidence="1">
    <location>
        <begin position="135"/>
        <end position="155"/>
    </location>
</feature>
<sequence>MKKPDTTEKAPACAGCPPDPPWPKYVAFITFLPWPVIVGMALYILWHTSRVMLDVWLTAFFLFFVPLRYLICAPCPYYGKNCSTIMGRLVPLMFAQRPGTPLAIGLWLDIVSFAVLSIIPLPYAWRLGGAPLTGLWLAVFATALVSLGALGCRYCPFTYCPIGRASRGLAGLMRPQQQVTPEEKNSRKQ</sequence>